<dbReference type="Pfam" id="PF11848">
    <property type="entry name" value="DUF3368"/>
    <property type="match status" value="1"/>
</dbReference>
<dbReference type="InterPro" id="IPR029060">
    <property type="entry name" value="PIN-like_dom_sf"/>
</dbReference>
<dbReference type="AlphaFoldDB" id="A0A7V0XEK9"/>
<comment type="caution">
    <text evidence="1">The sequence shown here is derived from an EMBL/GenBank/DDBJ whole genome shotgun (WGS) entry which is preliminary data.</text>
</comment>
<protein>
    <submittedName>
        <fullName evidence="1">Type II toxin-antitoxin system VapC family toxin</fullName>
    </submittedName>
</protein>
<evidence type="ECO:0000313" key="1">
    <source>
        <dbReference type="EMBL" id="HDQ99128.1"/>
    </source>
</evidence>
<name>A0A7V0XEK9_UNCW3</name>
<accession>A0A7V0XEK9</accession>
<dbReference type="Proteomes" id="UP000885672">
    <property type="component" value="Unassembled WGS sequence"/>
</dbReference>
<dbReference type="InterPro" id="IPR021799">
    <property type="entry name" value="PIN-like_prokaryotic"/>
</dbReference>
<gene>
    <name evidence="1" type="ORF">ENN51_02425</name>
</gene>
<dbReference type="EMBL" id="DSBX01000093">
    <property type="protein sequence ID" value="HDQ99128.1"/>
    <property type="molecule type" value="Genomic_DNA"/>
</dbReference>
<proteinExistence type="predicted"/>
<sequence length="170" mass="18123">MAKSRSQFVVDANVLIDLRDGRILDRLGRLPEQFIVADIVVADDIDEPDEAVLTGVGIGILPLSGDAVQEVVAVTGSCRGISVADAASLVLAEQVGCTLLTGDKLLRGLALSRGVKVHGTLWLLDRMAEGGALTGEQAAVALERMLECGRRLPKPEARNRILDWRADEEG</sequence>
<reference evidence="1" key="1">
    <citation type="journal article" date="2020" name="mSystems">
        <title>Genome- and Community-Level Interaction Insights into Carbon Utilization and Element Cycling Functions of Hydrothermarchaeota in Hydrothermal Sediment.</title>
        <authorList>
            <person name="Zhou Z."/>
            <person name="Liu Y."/>
            <person name="Xu W."/>
            <person name="Pan J."/>
            <person name="Luo Z.H."/>
            <person name="Li M."/>
        </authorList>
    </citation>
    <scope>NUCLEOTIDE SEQUENCE [LARGE SCALE GENOMIC DNA]</scope>
    <source>
        <strain evidence="1">SpSt-1182</strain>
    </source>
</reference>
<organism evidence="1">
    <name type="scientific">candidate division WOR-3 bacterium</name>
    <dbReference type="NCBI Taxonomy" id="2052148"/>
    <lineage>
        <taxon>Bacteria</taxon>
        <taxon>Bacteria division WOR-3</taxon>
    </lineage>
</organism>
<dbReference type="SUPFAM" id="SSF88723">
    <property type="entry name" value="PIN domain-like"/>
    <property type="match status" value="1"/>
</dbReference>